<evidence type="ECO:0000313" key="2">
    <source>
        <dbReference type="Proteomes" id="UP001152798"/>
    </source>
</evidence>
<dbReference type="AlphaFoldDB" id="A0A9P0EA23"/>
<reference evidence="1" key="1">
    <citation type="submission" date="2022-01" db="EMBL/GenBank/DDBJ databases">
        <authorList>
            <person name="King R."/>
        </authorList>
    </citation>
    <scope>NUCLEOTIDE SEQUENCE</scope>
</reference>
<dbReference type="EMBL" id="OV725078">
    <property type="protein sequence ID" value="CAH1392838.1"/>
    <property type="molecule type" value="Genomic_DNA"/>
</dbReference>
<gene>
    <name evidence="1" type="ORF">NEZAVI_LOCUS3597</name>
</gene>
<keyword evidence="2" id="KW-1185">Reference proteome</keyword>
<dbReference type="OrthoDB" id="10048737at2759"/>
<organism evidence="1 2">
    <name type="scientific">Nezara viridula</name>
    <name type="common">Southern green stink bug</name>
    <name type="synonym">Cimex viridulus</name>
    <dbReference type="NCBI Taxonomy" id="85310"/>
    <lineage>
        <taxon>Eukaryota</taxon>
        <taxon>Metazoa</taxon>
        <taxon>Ecdysozoa</taxon>
        <taxon>Arthropoda</taxon>
        <taxon>Hexapoda</taxon>
        <taxon>Insecta</taxon>
        <taxon>Pterygota</taxon>
        <taxon>Neoptera</taxon>
        <taxon>Paraneoptera</taxon>
        <taxon>Hemiptera</taxon>
        <taxon>Heteroptera</taxon>
        <taxon>Panheteroptera</taxon>
        <taxon>Pentatomomorpha</taxon>
        <taxon>Pentatomoidea</taxon>
        <taxon>Pentatomidae</taxon>
        <taxon>Pentatominae</taxon>
        <taxon>Nezara</taxon>
    </lineage>
</organism>
<name>A0A9P0EA23_NEZVI</name>
<evidence type="ECO:0000313" key="1">
    <source>
        <dbReference type="EMBL" id="CAH1392838.1"/>
    </source>
</evidence>
<sequence>MLLSFQAAVTADHFTESDDDSEVDEGEMEAHRQYVDYIGDFNIFQGETRNLCLSVLHAGLFLIFGQLLRLIWSRGPIVAVQAVKRTAAHLPCDMSPPIPNDTVTLVVWYKNDVKPIYRAKPAEREVSTPHDVVVPGNHTVLFASSTTGIGSKVGVLSGIANSQRGLRRHL</sequence>
<protein>
    <submittedName>
        <fullName evidence="1">Uncharacterized protein</fullName>
    </submittedName>
</protein>
<accession>A0A9P0EA23</accession>
<dbReference type="Proteomes" id="UP001152798">
    <property type="component" value="Chromosome 2"/>
</dbReference>
<proteinExistence type="predicted"/>